<evidence type="ECO:0000256" key="1">
    <source>
        <dbReference type="SAM" id="MobiDB-lite"/>
    </source>
</evidence>
<dbReference type="eggNOG" id="COG3980">
    <property type="taxonomic scope" value="Bacteria"/>
</dbReference>
<keyword evidence="3" id="KW-1185">Reference proteome</keyword>
<feature type="region of interest" description="Disordered" evidence="1">
    <location>
        <begin position="344"/>
        <end position="363"/>
    </location>
</feature>
<proteinExistence type="predicted"/>
<reference evidence="2 3" key="1">
    <citation type="journal article" date="2013" name="Environ. Microbiol.">
        <title>Genome analysis of Chitinivibrio alkaliphilus gen. nov., sp. nov., a novel extremely haloalkaliphilic anaerobic chitinolytic bacterium from the candidate phylum Termite Group 3.</title>
        <authorList>
            <person name="Sorokin D.Y."/>
            <person name="Gumerov V.M."/>
            <person name="Rakitin A.L."/>
            <person name="Beletsky A.V."/>
            <person name="Damste J.S."/>
            <person name="Muyzer G."/>
            <person name="Mardanov A.V."/>
            <person name="Ravin N.V."/>
        </authorList>
    </citation>
    <scope>NUCLEOTIDE SEQUENCE [LARGE SCALE GENOMIC DNA]</scope>
    <source>
        <strain evidence="2 3">ACht1</strain>
    </source>
</reference>
<name>U7DCL1_9BACT</name>
<dbReference type="EMBL" id="ASJR01000001">
    <property type="protein sequence ID" value="ERP39283.1"/>
    <property type="molecule type" value="Genomic_DNA"/>
</dbReference>
<dbReference type="SUPFAM" id="SSF53756">
    <property type="entry name" value="UDP-Glycosyltransferase/glycogen phosphorylase"/>
    <property type="match status" value="1"/>
</dbReference>
<sequence length="363" mass="40222">MILFFCTASSTHGMGHLMRCRSLAMGCKERALSCGMIGPSLSWQNKNDRDLFDIWIARSSWRGDREEADSLCALAVQYGASFLVIDDYTPGEEFQKIVHNFSLPWLQFDYSGNVSLWGDYIVNASLGAHDLPYRAVIQNPAAKLFLGPDFALLRPEFRCTDVQKKGQNILVSFGGGDDRGAVLFVVQALLPVLSGEEQIYILSGAQNPRNTEIQRWISHNGRGRVEFFCNPPYVANLFTACRMAVLAGGTTTYEAACCKLPMILVSIAENQVRQARAWHNSGGARYLGSFPNVTKEAVQNAYMQLSQSSSYVDRICSALSCVDGGGAQRLAKIIDERSHDVHKPLTSRRVDNRTTSYASHDRA</sequence>
<organism evidence="2 3">
    <name type="scientific">Chitinivibrio alkaliphilus ACht1</name>
    <dbReference type="NCBI Taxonomy" id="1313304"/>
    <lineage>
        <taxon>Bacteria</taxon>
        <taxon>Pseudomonadati</taxon>
        <taxon>Fibrobacterota</taxon>
        <taxon>Chitinivibrionia</taxon>
        <taxon>Chitinivibrionales</taxon>
        <taxon>Chitinivibrionaceae</taxon>
        <taxon>Chitinivibrio</taxon>
    </lineage>
</organism>
<dbReference type="AlphaFoldDB" id="U7DCL1"/>
<feature type="compositionally biased region" description="Polar residues" evidence="1">
    <location>
        <begin position="353"/>
        <end position="363"/>
    </location>
</feature>
<dbReference type="Proteomes" id="UP000017148">
    <property type="component" value="Unassembled WGS sequence"/>
</dbReference>
<dbReference type="OrthoDB" id="9788924at2"/>
<dbReference type="STRING" id="1313304.CALK_0075"/>
<accession>U7DCL1</accession>
<dbReference type="RefSeq" id="WP_022635643.1">
    <property type="nucleotide sequence ID" value="NZ_ASJR01000001.1"/>
</dbReference>
<evidence type="ECO:0000313" key="2">
    <source>
        <dbReference type="EMBL" id="ERP39283.1"/>
    </source>
</evidence>
<evidence type="ECO:0000313" key="3">
    <source>
        <dbReference type="Proteomes" id="UP000017148"/>
    </source>
</evidence>
<gene>
    <name evidence="2" type="ORF">CALK_0075</name>
</gene>
<dbReference type="Gene3D" id="3.40.50.11190">
    <property type="match status" value="1"/>
</dbReference>
<protein>
    <submittedName>
        <fullName evidence="2">Pseudaminic acid biosynthesis-associated protein PseG</fullName>
    </submittedName>
</protein>
<comment type="caution">
    <text evidence="2">The sequence shown here is derived from an EMBL/GenBank/DDBJ whole genome shotgun (WGS) entry which is preliminary data.</text>
</comment>
<dbReference type="Gene3D" id="3.40.50.2000">
    <property type="entry name" value="Glycogen Phosphorylase B"/>
    <property type="match status" value="1"/>
</dbReference>